<reference evidence="5" key="1">
    <citation type="submission" date="2020-12" db="EMBL/GenBank/DDBJ databases">
        <title>Clostridium thailandense sp. nov., a novel acetogenic bacterium isolated from peat land soil in Thailand.</title>
        <authorList>
            <person name="Chaikitkaew S."/>
            <person name="Birkeland N.K."/>
        </authorList>
    </citation>
    <scope>NUCLEOTIDE SEQUENCE</scope>
    <source>
        <strain evidence="5">PL3</strain>
    </source>
</reference>
<accession>A0A949TLZ5</accession>
<evidence type="ECO:0000256" key="3">
    <source>
        <dbReference type="SAM" id="Phobius"/>
    </source>
</evidence>
<sequence length="283" mass="32370">MISYRRCTEVDINLVFAAFIIGFSDYIVKIRIPKEFFVKRFFGPEGNKLELSFIALDSNKPVGIVLGGVKEYEGIKTMRCGAIALHPSYRGEGISQNLMRLHKEEAIKQGCKQLFLEVIAGNNRAISFYEDLNYEKVYDLNYYTLIEIGRLQRKNDLCLNITPMEVIGLKVIRKKILDVHINWQNDLEYLEQSEGQLTLAACIQNRLVGVISINKNSRINFLWVKNSFRCRGIATTLISEGIKILNLSKVIIGFPNNSLIQGFVKHIGFIKGNIVQYEMYCDI</sequence>
<organism evidence="5 6">
    <name type="scientific">Clostridium thailandense</name>
    <dbReference type="NCBI Taxonomy" id="2794346"/>
    <lineage>
        <taxon>Bacteria</taxon>
        <taxon>Bacillati</taxon>
        <taxon>Bacillota</taxon>
        <taxon>Clostridia</taxon>
        <taxon>Eubacteriales</taxon>
        <taxon>Clostridiaceae</taxon>
        <taxon>Clostridium</taxon>
    </lineage>
</organism>
<dbReference type="GO" id="GO:0016747">
    <property type="term" value="F:acyltransferase activity, transferring groups other than amino-acyl groups"/>
    <property type="evidence" value="ECO:0007669"/>
    <property type="project" value="InterPro"/>
</dbReference>
<keyword evidence="3" id="KW-0812">Transmembrane</keyword>
<keyword evidence="6" id="KW-1185">Reference proteome</keyword>
<evidence type="ECO:0000259" key="4">
    <source>
        <dbReference type="PROSITE" id="PS51186"/>
    </source>
</evidence>
<evidence type="ECO:0000313" key="6">
    <source>
        <dbReference type="Proteomes" id="UP000694308"/>
    </source>
</evidence>
<dbReference type="PANTHER" id="PTHR43420:SF44">
    <property type="entry name" value="ACETYLTRANSFERASE YPEA"/>
    <property type="match status" value="1"/>
</dbReference>
<gene>
    <name evidence="5" type="ORF">I6U48_08225</name>
</gene>
<dbReference type="AlphaFoldDB" id="A0A949TLZ5"/>
<feature type="domain" description="N-acetyltransferase" evidence="4">
    <location>
        <begin position="2"/>
        <end position="152"/>
    </location>
</feature>
<dbReference type="Proteomes" id="UP000694308">
    <property type="component" value="Unassembled WGS sequence"/>
</dbReference>
<dbReference type="PROSITE" id="PS51186">
    <property type="entry name" value="GNAT"/>
    <property type="match status" value="2"/>
</dbReference>
<evidence type="ECO:0000256" key="1">
    <source>
        <dbReference type="ARBA" id="ARBA00022679"/>
    </source>
</evidence>
<keyword evidence="2" id="KW-0012">Acyltransferase</keyword>
<dbReference type="CDD" id="cd04301">
    <property type="entry name" value="NAT_SF"/>
    <property type="match status" value="1"/>
</dbReference>
<evidence type="ECO:0000256" key="2">
    <source>
        <dbReference type="ARBA" id="ARBA00023315"/>
    </source>
</evidence>
<dbReference type="PANTHER" id="PTHR43420">
    <property type="entry name" value="ACETYLTRANSFERASE"/>
    <property type="match status" value="1"/>
</dbReference>
<proteinExistence type="predicted"/>
<protein>
    <submittedName>
        <fullName evidence="5">GNAT family N-acetyltransferase</fullName>
    </submittedName>
</protein>
<evidence type="ECO:0000313" key="5">
    <source>
        <dbReference type="EMBL" id="MBV7272897.1"/>
    </source>
</evidence>
<dbReference type="InterPro" id="IPR000182">
    <property type="entry name" value="GNAT_dom"/>
</dbReference>
<keyword evidence="3" id="KW-0472">Membrane</keyword>
<dbReference type="RefSeq" id="WP_218319931.1">
    <property type="nucleotide sequence ID" value="NZ_JAEEGC010000035.1"/>
</dbReference>
<comment type="caution">
    <text evidence="5">The sequence shown here is derived from an EMBL/GenBank/DDBJ whole genome shotgun (WGS) entry which is preliminary data.</text>
</comment>
<dbReference type="EMBL" id="JAEEGC010000035">
    <property type="protein sequence ID" value="MBV7272897.1"/>
    <property type="molecule type" value="Genomic_DNA"/>
</dbReference>
<feature type="transmembrane region" description="Helical" evidence="3">
    <location>
        <begin position="12"/>
        <end position="32"/>
    </location>
</feature>
<dbReference type="Pfam" id="PF13673">
    <property type="entry name" value="Acetyltransf_10"/>
    <property type="match status" value="1"/>
</dbReference>
<dbReference type="InterPro" id="IPR050680">
    <property type="entry name" value="YpeA/RimI_acetyltransf"/>
</dbReference>
<keyword evidence="1" id="KW-0808">Transferase</keyword>
<feature type="domain" description="N-acetyltransferase" evidence="4">
    <location>
        <begin position="159"/>
        <end position="283"/>
    </location>
</feature>
<name>A0A949TLZ5_9CLOT</name>
<keyword evidence="3" id="KW-1133">Transmembrane helix</keyword>
<dbReference type="Pfam" id="PF00583">
    <property type="entry name" value="Acetyltransf_1"/>
    <property type="match status" value="1"/>
</dbReference>